<evidence type="ECO:0000256" key="1">
    <source>
        <dbReference type="SAM" id="MobiDB-lite"/>
    </source>
</evidence>
<accession>A0ABT8SJP7</accession>
<comment type="caution">
    <text evidence="3">The sequence shown here is derived from an EMBL/GenBank/DDBJ whole genome shotgun (WGS) entry which is preliminary data.</text>
</comment>
<keyword evidence="4" id="KW-1185">Reference proteome</keyword>
<organism evidence="3 4">
    <name type="scientific">Peiella sedimenti</name>
    <dbReference type="NCBI Taxonomy" id="3061083"/>
    <lineage>
        <taxon>Bacteria</taxon>
        <taxon>Pseudomonadati</taxon>
        <taxon>Pseudomonadota</taxon>
        <taxon>Alphaproteobacteria</taxon>
        <taxon>Caulobacterales</taxon>
        <taxon>Caulobacteraceae</taxon>
        <taxon>Peiella</taxon>
    </lineage>
</organism>
<name>A0ABT8SJP7_9CAUL</name>
<keyword evidence="2" id="KW-0812">Transmembrane</keyword>
<dbReference type="RefSeq" id="WP_302109230.1">
    <property type="nucleotide sequence ID" value="NZ_JAUKTR010000002.1"/>
</dbReference>
<feature type="transmembrane region" description="Helical" evidence="2">
    <location>
        <begin position="6"/>
        <end position="23"/>
    </location>
</feature>
<keyword evidence="2" id="KW-1133">Transmembrane helix</keyword>
<keyword evidence="2" id="KW-0472">Membrane</keyword>
<evidence type="ECO:0000313" key="4">
    <source>
        <dbReference type="Proteomes" id="UP001169063"/>
    </source>
</evidence>
<feature type="region of interest" description="Disordered" evidence="1">
    <location>
        <begin position="26"/>
        <end position="62"/>
    </location>
</feature>
<evidence type="ECO:0000313" key="3">
    <source>
        <dbReference type="EMBL" id="MDO1558794.1"/>
    </source>
</evidence>
<sequence length="62" mass="6685">MSMTTLIAVLILIAAAAAVWFVARQASRGKGRADRALDEGDTAWNDRMTPADKAAPDSERRP</sequence>
<dbReference type="Proteomes" id="UP001169063">
    <property type="component" value="Unassembled WGS sequence"/>
</dbReference>
<proteinExistence type="predicted"/>
<reference evidence="3" key="1">
    <citation type="submission" date="2023-07" db="EMBL/GenBank/DDBJ databases">
        <title>Brevundimonas soil sp. nov., isolated from the soil of chemical plant.</title>
        <authorList>
            <person name="Wu N."/>
        </authorList>
    </citation>
    <scope>NUCLEOTIDE SEQUENCE</scope>
    <source>
        <strain evidence="3">XZ-24</strain>
    </source>
</reference>
<gene>
    <name evidence="3" type="ORF">Q0812_05070</name>
</gene>
<protein>
    <submittedName>
        <fullName evidence="3">Uncharacterized protein</fullName>
    </submittedName>
</protein>
<dbReference type="EMBL" id="JAUKTR010000002">
    <property type="protein sequence ID" value="MDO1558794.1"/>
    <property type="molecule type" value="Genomic_DNA"/>
</dbReference>
<evidence type="ECO:0000256" key="2">
    <source>
        <dbReference type="SAM" id="Phobius"/>
    </source>
</evidence>